<dbReference type="EMBL" id="UIGB01000001">
    <property type="protein sequence ID" value="SUU86136.1"/>
    <property type="molecule type" value="Genomic_DNA"/>
</dbReference>
<proteinExistence type="predicted"/>
<dbReference type="RefSeq" id="WP_002716960.1">
    <property type="nucleotide sequence ID" value="NZ_UFSI01000001.1"/>
</dbReference>
<dbReference type="Gene3D" id="3.40.190.10">
    <property type="entry name" value="Periplasmic binding protein-like II"/>
    <property type="match status" value="2"/>
</dbReference>
<dbReference type="InterPro" id="IPR027939">
    <property type="entry name" value="NMT1/THI5"/>
</dbReference>
<dbReference type="Pfam" id="PF09084">
    <property type="entry name" value="NMT1"/>
    <property type="match status" value="1"/>
</dbReference>
<accession>A0A380WBF2</accession>
<dbReference type="SUPFAM" id="SSF53850">
    <property type="entry name" value="Periplasmic binding protein-like II"/>
    <property type="match status" value="1"/>
</dbReference>
<sequence length="327" mass="34937">MMKFRCWIATAVIGFLLTAATIVPGFAAEAFNVRFSYKFKGEYGFLLLGQAKGLYADAGLDVKFGEGAGSPAALGALIQGQEDVVVLPAIFAISAIQKGMPIKIVALYQPAAPSVILSHANNPINVPKDLEGKTIAAPVGELGTTYLGIFCEKNNIDCSKIKKIQIDIQARVAQFLGNRIDAIAAYRTNDLPIIETKANAKLVVLDQVQYGLAVPGLAVVTSNSKITQRGDALKRFLKATSAAIEATRKDPTAATSALKAAWPSAPSDAIVQTQIEETSKSIPAATDRPLGWTRTQSIEDALKLLESTESSSARKNLSDYYTNDFLK</sequence>
<reference evidence="2 3" key="1">
    <citation type="submission" date="2018-06" db="EMBL/GenBank/DDBJ databases">
        <authorList>
            <consortium name="Pathogen Informatics"/>
            <person name="Doyle S."/>
        </authorList>
    </citation>
    <scope>NUCLEOTIDE SEQUENCE [LARGE SCALE GENOMIC DNA]</scope>
    <source>
        <strain evidence="2 3">NCTC12722</strain>
    </source>
</reference>
<dbReference type="GO" id="GO:0009228">
    <property type="term" value="P:thiamine biosynthetic process"/>
    <property type="evidence" value="ECO:0007669"/>
    <property type="project" value="InterPro"/>
</dbReference>
<dbReference type="Proteomes" id="UP000254343">
    <property type="component" value="Unassembled WGS sequence"/>
</dbReference>
<evidence type="ECO:0000313" key="3">
    <source>
        <dbReference type="Proteomes" id="UP000254343"/>
    </source>
</evidence>
<name>A0A380WBF2_AFIFE</name>
<evidence type="ECO:0000313" key="2">
    <source>
        <dbReference type="EMBL" id="SUU86136.1"/>
    </source>
</evidence>
<dbReference type="PANTHER" id="PTHR31528">
    <property type="entry name" value="4-AMINO-5-HYDROXYMETHYL-2-METHYLPYRIMIDINE PHOSPHATE SYNTHASE THI11-RELATED"/>
    <property type="match status" value="1"/>
</dbReference>
<dbReference type="AlphaFoldDB" id="A0A380WBF2"/>
<evidence type="ECO:0000259" key="1">
    <source>
        <dbReference type="Pfam" id="PF09084"/>
    </source>
</evidence>
<organism evidence="2 3">
    <name type="scientific">Afipia felis</name>
    <name type="common">Cat scratch disease bacillus</name>
    <dbReference type="NCBI Taxonomy" id="1035"/>
    <lineage>
        <taxon>Bacteria</taxon>
        <taxon>Pseudomonadati</taxon>
        <taxon>Pseudomonadota</taxon>
        <taxon>Alphaproteobacteria</taxon>
        <taxon>Hyphomicrobiales</taxon>
        <taxon>Nitrobacteraceae</taxon>
        <taxon>Afipia</taxon>
    </lineage>
</organism>
<dbReference type="InterPro" id="IPR015168">
    <property type="entry name" value="SsuA/THI5"/>
</dbReference>
<gene>
    <name evidence="2" type="ORF">NCTC12722_03358</name>
</gene>
<dbReference type="PANTHER" id="PTHR31528:SF15">
    <property type="entry name" value="RIBOFLAVIN-BINDING PROTEIN RIBY"/>
    <property type="match status" value="1"/>
</dbReference>
<feature type="domain" description="SsuA/THI5-like" evidence="1">
    <location>
        <begin position="45"/>
        <end position="254"/>
    </location>
</feature>
<protein>
    <submittedName>
        <fullName evidence="2">ABC-type taurine transport system, periplasmic component</fullName>
    </submittedName>
</protein>